<evidence type="ECO:0000259" key="2">
    <source>
        <dbReference type="SMART" id="SM00470"/>
    </source>
</evidence>
<dbReference type="Gene3D" id="3.90.1530.30">
    <property type="match status" value="1"/>
</dbReference>
<dbReference type="Gene3D" id="1.10.10.2830">
    <property type="match status" value="1"/>
</dbReference>
<organism evidence="3 4">
    <name type="scientific">Rhizobium tibeticum</name>
    <dbReference type="NCBI Taxonomy" id="501024"/>
    <lineage>
        <taxon>Bacteria</taxon>
        <taxon>Pseudomonadati</taxon>
        <taxon>Pseudomonadota</taxon>
        <taxon>Alphaproteobacteria</taxon>
        <taxon>Hyphomicrobiales</taxon>
        <taxon>Rhizobiaceae</taxon>
        <taxon>Rhizobium/Agrobacterium group</taxon>
        <taxon>Rhizobium</taxon>
    </lineage>
</organism>
<reference evidence="3 4" key="1">
    <citation type="submission" date="2016-10" db="EMBL/GenBank/DDBJ databases">
        <authorList>
            <person name="Varghese N."/>
            <person name="Submissions S."/>
        </authorList>
    </citation>
    <scope>NUCLEOTIDE SEQUENCE [LARGE SCALE GENOMIC DNA]</scope>
    <source>
        <strain evidence="3 4">CGMCC 1.7071</strain>
    </source>
</reference>
<evidence type="ECO:0000313" key="4">
    <source>
        <dbReference type="Proteomes" id="UP000198939"/>
    </source>
</evidence>
<dbReference type="CDD" id="cd16405">
    <property type="entry name" value="RepB_like_N"/>
    <property type="match status" value="1"/>
</dbReference>
<dbReference type="InterPro" id="IPR011111">
    <property type="entry name" value="Plasmid_RepB"/>
</dbReference>
<proteinExistence type="inferred from homology"/>
<comment type="similarity">
    <text evidence="1">Belongs to the ParB family.</text>
</comment>
<dbReference type="NCBIfam" id="TIGR00180">
    <property type="entry name" value="parB_part"/>
    <property type="match status" value="1"/>
</dbReference>
<dbReference type="Pfam" id="PF02195">
    <property type="entry name" value="ParB_N"/>
    <property type="match status" value="1"/>
</dbReference>
<name>A0ABY1AYV5_9HYPH</name>
<dbReference type="SMART" id="SM00470">
    <property type="entry name" value="ParB"/>
    <property type="match status" value="1"/>
</dbReference>
<dbReference type="InterPro" id="IPR050336">
    <property type="entry name" value="Chromosome_partition/occlusion"/>
</dbReference>
<dbReference type="NCBIfam" id="TIGR03454">
    <property type="entry name" value="partition_RepB"/>
    <property type="match status" value="1"/>
</dbReference>
<dbReference type="SUPFAM" id="SSF110849">
    <property type="entry name" value="ParB/Sulfiredoxin"/>
    <property type="match status" value="1"/>
</dbReference>
<evidence type="ECO:0000313" key="3">
    <source>
        <dbReference type="EMBL" id="SEP34294.1"/>
    </source>
</evidence>
<dbReference type="Proteomes" id="UP000198939">
    <property type="component" value="Unassembled WGS sequence"/>
</dbReference>
<keyword evidence="4" id="KW-1185">Reference proteome</keyword>
<dbReference type="RefSeq" id="WP_093041903.1">
    <property type="nucleotide sequence ID" value="NZ_FOCV01000095.1"/>
</dbReference>
<sequence length="329" mass="35882">MSRKDTVNSLFMRKVEPAAASPAVSKSPERVRTGAISAMGTSLQEMSEGARSAARLQEQLAAGHMVIEIEPSAISDSSVGDRIPIDVDPGFDELVSSIQQYGQQVPVLVRPQADHSGRYEIAYGRRRLRAAAKLSVKVRAVVQALSDEELVIAQGKENLDRQDLSFIEKALFALRLEDAGYKRETIIAALSTDKSDLSRYIAVARSLPSDIIQAIGPAPKAGRARWMALADTLPASRRKLDSAIGEPEFATLPSDERFAKALAAAVPQKKKAASGEQWKNAKGQKAATIERLGKTTRLTFDERVVPDFAAFVTERLEELHAEFEKTRNG</sequence>
<accession>A0ABY1AYV5</accession>
<dbReference type="PANTHER" id="PTHR33375:SF1">
    <property type="entry name" value="CHROMOSOME-PARTITIONING PROTEIN PARB-RELATED"/>
    <property type="match status" value="1"/>
</dbReference>
<gene>
    <name evidence="3" type="ORF">SAMN05216228_10954</name>
</gene>
<dbReference type="InterPro" id="IPR004437">
    <property type="entry name" value="ParB/RepB/Spo0J"/>
</dbReference>
<dbReference type="SUPFAM" id="SSF109709">
    <property type="entry name" value="KorB DNA-binding domain-like"/>
    <property type="match status" value="1"/>
</dbReference>
<dbReference type="InterPro" id="IPR017819">
    <property type="entry name" value="Plasmid_partition_RepB"/>
</dbReference>
<dbReference type="InterPro" id="IPR003115">
    <property type="entry name" value="ParB_N"/>
</dbReference>
<dbReference type="InterPro" id="IPR037972">
    <property type="entry name" value="RepB_N"/>
</dbReference>
<evidence type="ECO:0000256" key="1">
    <source>
        <dbReference type="ARBA" id="ARBA00006295"/>
    </source>
</evidence>
<dbReference type="EMBL" id="FOCV01000095">
    <property type="protein sequence ID" value="SEP34294.1"/>
    <property type="molecule type" value="Genomic_DNA"/>
</dbReference>
<dbReference type="InterPro" id="IPR036086">
    <property type="entry name" value="ParB/Sulfiredoxin_sf"/>
</dbReference>
<dbReference type="Pfam" id="PF07506">
    <property type="entry name" value="RepB"/>
    <property type="match status" value="1"/>
</dbReference>
<protein>
    <submittedName>
        <fullName evidence="3">ParB family protein</fullName>
    </submittedName>
</protein>
<dbReference type="PANTHER" id="PTHR33375">
    <property type="entry name" value="CHROMOSOME-PARTITIONING PROTEIN PARB-RELATED"/>
    <property type="match status" value="1"/>
</dbReference>
<comment type="caution">
    <text evidence="3">The sequence shown here is derived from an EMBL/GenBank/DDBJ whole genome shotgun (WGS) entry which is preliminary data.</text>
</comment>
<feature type="domain" description="ParB-like N-terminal" evidence="2">
    <location>
        <begin position="67"/>
        <end position="159"/>
    </location>
</feature>